<proteinExistence type="predicted"/>
<dbReference type="Gene3D" id="3.80.30.30">
    <property type="match status" value="1"/>
</dbReference>
<name>A0ABU1D8A6_9BURK</name>
<evidence type="ECO:0000259" key="5">
    <source>
        <dbReference type="PROSITE" id="PS51918"/>
    </source>
</evidence>
<accession>A0ABU1D8A6</accession>
<feature type="region of interest" description="Disordered" evidence="4">
    <location>
        <begin position="26"/>
        <end position="97"/>
    </location>
</feature>
<dbReference type="InterPro" id="IPR006638">
    <property type="entry name" value="Elp3/MiaA/NifB-like_rSAM"/>
</dbReference>
<dbReference type="InterPro" id="IPR007197">
    <property type="entry name" value="rSAM"/>
</dbReference>
<dbReference type="RefSeq" id="WP_347287371.1">
    <property type="nucleotide sequence ID" value="NZ_JAUZQE010000031.1"/>
</dbReference>
<protein>
    <submittedName>
        <fullName evidence="6">PA0069 family radical SAM protein</fullName>
    </submittedName>
</protein>
<dbReference type="EMBL" id="JAUZQE010000031">
    <property type="protein sequence ID" value="MDR4126662.1"/>
    <property type="molecule type" value="Genomic_DNA"/>
</dbReference>
<dbReference type="Pfam" id="PF04055">
    <property type="entry name" value="Radical_SAM"/>
    <property type="match status" value="1"/>
</dbReference>
<sequence length="392" mass="43935">MHTVPIKGRGSLSNPVSRFQAYTREARPDWAWPQSPEPAATPLARQVGPVPQPRGPVVRLRGPAAEPVPAASVPEAPRPRTTVTGEQARSIISRNSSPDIPFNQSVNAYRGCEHGCIYCYARPSHAYLDLSPGLDFETRLYAKHNAAQVLRRELGRPSYTPQIIAMGTNTDPYQPIERRLNITGQLLHVFDEFNHPVSITTKSSLITRDIPRLARMARRNLVRVQLSIGTLDRELARRIEPRACTPAARLETIRALRAAGIPVGVIIAPVIPGLTDYELERVAIAAADAGAIEASYVLLRLPREVADLFQEWLQTHYPMKAQHVMNLLRSMRSGKNYNSDFSQRMRGTGAYANMLHQRFRRICMRTGLNTRRIHTDTTAFRNPHEPLQLGLF</sequence>
<evidence type="ECO:0000313" key="7">
    <source>
        <dbReference type="Proteomes" id="UP001232156"/>
    </source>
</evidence>
<dbReference type="Proteomes" id="UP001232156">
    <property type="component" value="Unassembled WGS sequence"/>
</dbReference>
<dbReference type="PANTHER" id="PTHR43432">
    <property type="entry name" value="SLR0285 PROTEIN"/>
    <property type="match status" value="1"/>
</dbReference>
<gene>
    <name evidence="6" type="ORF">Q8947_11795</name>
</gene>
<evidence type="ECO:0000256" key="3">
    <source>
        <dbReference type="ARBA" id="ARBA00023014"/>
    </source>
</evidence>
<evidence type="ECO:0000313" key="6">
    <source>
        <dbReference type="EMBL" id="MDR4126662.1"/>
    </source>
</evidence>
<dbReference type="SFLD" id="SFLDG01084">
    <property type="entry name" value="Uncharacterised_Radical_SAM_Su"/>
    <property type="match status" value="1"/>
</dbReference>
<dbReference type="CDD" id="cd01335">
    <property type="entry name" value="Radical_SAM"/>
    <property type="match status" value="1"/>
</dbReference>
<feature type="compositionally biased region" description="Polar residues" evidence="4">
    <location>
        <begin position="81"/>
        <end position="97"/>
    </location>
</feature>
<keyword evidence="3" id="KW-0411">Iron-sulfur</keyword>
<dbReference type="SUPFAM" id="SSF102114">
    <property type="entry name" value="Radical SAM enzymes"/>
    <property type="match status" value="1"/>
</dbReference>
<dbReference type="InterPro" id="IPR058240">
    <property type="entry name" value="rSAM_sf"/>
</dbReference>
<comment type="caution">
    <text evidence="6">The sequence shown here is derived from an EMBL/GenBank/DDBJ whole genome shotgun (WGS) entry which is preliminary data.</text>
</comment>
<keyword evidence="2" id="KW-0408">Iron</keyword>
<evidence type="ECO:0000256" key="4">
    <source>
        <dbReference type="SAM" id="MobiDB-lite"/>
    </source>
</evidence>
<organism evidence="6 7">
    <name type="scientific">Yanghanlia caeni</name>
    <dbReference type="NCBI Taxonomy" id="3064283"/>
    <lineage>
        <taxon>Bacteria</taxon>
        <taxon>Pseudomonadati</taxon>
        <taxon>Pseudomonadota</taxon>
        <taxon>Betaproteobacteria</taxon>
        <taxon>Burkholderiales</taxon>
        <taxon>Alcaligenaceae</taxon>
        <taxon>Yanghanlia</taxon>
    </lineage>
</organism>
<dbReference type="PANTHER" id="PTHR43432:SF3">
    <property type="entry name" value="SLR0285 PROTEIN"/>
    <property type="match status" value="1"/>
</dbReference>
<evidence type="ECO:0000256" key="2">
    <source>
        <dbReference type="ARBA" id="ARBA00023004"/>
    </source>
</evidence>
<keyword evidence="1" id="KW-0479">Metal-binding</keyword>
<feature type="compositionally biased region" description="Low complexity" evidence="4">
    <location>
        <begin position="45"/>
        <end position="75"/>
    </location>
</feature>
<dbReference type="NCBIfam" id="NF033668">
    <property type="entry name" value="rSAM_PA0069"/>
    <property type="match status" value="1"/>
</dbReference>
<dbReference type="InterPro" id="IPR040086">
    <property type="entry name" value="MJ0683-like"/>
</dbReference>
<dbReference type="PROSITE" id="PS51918">
    <property type="entry name" value="RADICAL_SAM"/>
    <property type="match status" value="1"/>
</dbReference>
<evidence type="ECO:0000256" key="1">
    <source>
        <dbReference type="ARBA" id="ARBA00022723"/>
    </source>
</evidence>
<feature type="domain" description="Radical SAM core" evidence="5">
    <location>
        <begin position="98"/>
        <end position="340"/>
    </location>
</feature>
<dbReference type="SFLD" id="SFLDS00029">
    <property type="entry name" value="Radical_SAM"/>
    <property type="match status" value="1"/>
</dbReference>
<keyword evidence="7" id="KW-1185">Reference proteome</keyword>
<dbReference type="SMART" id="SM00729">
    <property type="entry name" value="Elp3"/>
    <property type="match status" value="1"/>
</dbReference>
<reference evidence="6 7" key="1">
    <citation type="submission" date="2023-08" db="EMBL/GenBank/DDBJ databases">
        <title>Alcaligenaceae gen. nov., a novel taxon isolated from the sludge of Yixing Pesticide Factory.</title>
        <authorList>
            <person name="Ruan L."/>
        </authorList>
    </citation>
    <scope>NUCLEOTIDE SEQUENCE [LARGE SCALE GENOMIC DNA]</scope>
    <source>
        <strain evidence="6 7">LG-2</strain>
    </source>
</reference>